<feature type="domain" description="4Fe-4S ferredoxin-type" evidence="1">
    <location>
        <begin position="44"/>
        <end position="75"/>
    </location>
</feature>
<dbReference type="Proteomes" id="UP000681041">
    <property type="component" value="Chromosome"/>
</dbReference>
<dbReference type="EMBL" id="CP058560">
    <property type="protein sequence ID" value="QUH22770.1"/>
    <property type="molecule type" value="Genomic_DNA"/>
</dbReference>
<sequence>MKASKKSGACPVINIDECKACDRCILACPRDVLEMSMDLNKRGYHYVVYKGEGCNGCGNCYYTCPEPLAIEVHIPRKVKPQEDE</sequence>
<keyword evidence="3" id="KW-1185">Reference proteome</keyword>
<dbReference type="KEGG" id="meme:HYG87_02760"/>
<proteinExistence type="predicted"/>
<reference evidence="2" key="1">
    <citation type="submission" date="2020-07" db="EMBL/GenBank/DDBJ databases">
        <title>Methanobacterium. sp. MethCan genome.</title>
        <authorList>
            <person name="Postec A."/>
            <person name="Quemeneur M."/>
        </authorList>
    </citation>
    <scope>NUCLEOTIDE SEQUENCE</scope>
    <source>
        <strain evidence="2">MethCAN</strain>
    </source>
</reference>
<evidence type="ECO:0000313" key="3">
    <source>
        <dbReference type="Proteomes" id="UP000681041"/>
    </source>
</evidence>
<dbReference type="OrthoDB" id="23833at2157"/>
<dbReference type="PROSITE" id="PS51379">
    <property type="entry name" value="4FE4S_FER_2"/>
    <property type="match status" value="2"/>
</dbReference>
<dbReference type="InterPro" id="IPR017896">
    <property type="entry name" value="4Fe4S_Fe-S-bd"/>
</dbReference>
<dbReference type="GO" id="GO:0016491">
    <property type="term" value="F:oxidoreductase activity"/>
    <property type="evidence" value="ECO:0007669"/>
    <property type="project" value="UniProtKB-ARBA"/>
</dbReference>
<dbReference type="InterPro" id="IPR017900">
    <property type="entry name" value="4Fe4S_Fe_S_CS"/>
</dbReference>
<dbReference type="AlphaFoldDB" id="A0A8T8K6Z5"/>
<accession>A0A8T8K6Z5</accession>
<dbReference type="RefSeq" id="WP_211533716.1">
    <property type="nucleotide sequence ID" value="NZ_CP058560.1"/>
</dbReference>
<dbReference type="PROSITE" id="PS00198">
    <property type="entry name" value="4FE4S_FER_1"/>
    <property type="match status" value="1"/>
</dbReference>
<evidence type="ECO:0000313" key="2">
    <source>
        <dbReference type="EMBL" id="QUH22770.1"/>
    </source>
</evidence>
<dbReference type="GeneID" id="64819651"/>
<organism evidence="2 3">
    <name type="scientific">Methanobacterium alkalithermotolerans</name>
    <dbReference type="NCBI Taxonomy" id="2731220"/>
    <lineage>
        <taxon>Archaea</taxon>
        <taxon>Methanobacteriati</taxon>
        <taxon>Methanobacteriota</taxon>
        <taxon>Methanomada group</taxon>
        <taxon>Methanobacteria</taxon>
        <taxon>Methanobacteriales</taxon>
        <taxon>Methanobacteriaceae</taxon>
        <taxon>Methanobacterium</taxon>
    </lineage>
</organism>
<dbReference type="SUPFAM" id="SSF54862">
    <property type="entry name" value="4Fe-4S ferredoxins"/>
    <property type="match status" value="1"/>
</dbReference>
<evidence type="ECO:0000259" key="1">
    <source>
        <dbReference type="PROSITE" id="PS51379"/>
    </source>
</evidence>
<dbReference type="Gene3D" id="3.30.70.20">
    <property type="match status" value="1"/>
</dbReference>
<dbReference type="Pfam" id="PF12838">
    <property type="entry name" value="Fer4_7"/>
    <property type="match status" value="1"/>
</dbReference>
<feature type="domain" description="4Fe-4S ferredoxin-type" evidence="1">
    <location>
        <begin position="9"/>
        <end position="38"/>
    </location>
</feature>
<gene>
    <name evidence="2" type="ORF">HYG87_02760</name>
</gene>
<name>A0A8T8K6Z5_9EURY</name>
<protein>
    <submittedName>
        <fullName evidence="2">Ferredoxin family protein</fullName>
    </submittedName>
</protein>